<dbReference type="RefSeq" id="WP_103854463.1">
    <property type="nucleotide sequence ID" value="NZ_PQVJ01000060.1"/>
</dbReference>
<evidence type="ECO:0000313" key="2">
    <source>
        <dbReference type="EMBL" id="TDP27418.1"/>
    </source>
</evidence>
<gene>
    <name evidence="2" type="ORF">EV689_11221</name>
    <name evidence="1" type="ORF">NCTC11188_01633</name>
</gene>
<dbReference type="EMBL" id="SNXJ01000012">
    <property type="protein sequence ID" value="TDP27418.1"/>
    <property type="molecule type" value="Genomic_DNA"/>
</dbReference>
<dbReference type="Proteomes" id="UP000294683">
    <property type="component" value="Unassembled WGS sequence"/>
</dbReference>
<dbReference type="Proteomes" id="UP000255113">
    <property type="component" value="Unassembled WGS sequence"/>
</dbReference>
<organism evidence="1 3">
    <name type="scientific">Avibacterium gallinarum</name>
    <name type="common">Pasteurella gallinarum</name>
    <dbReference type="NCBI Taxonomy" id="755"/>
    <lineage>
        <taxon>Bacteria</taxon>
        <taxon>Pseudomonadati</taxon>
        <taxon>Pseudomonadota</taxon>
        <taxon>Gammaproteobacteria</taxon>
        <taxon>Pasteurellales</taxon>
        <taxon>Pasteurellaceae</taxon>
        <taxon>Avibacterium</taxon>
    </lineage>
</organism>
<dbReference type="EMBL" id="UGSQ01000003">
    <property type="protein sequence ID" value="SUB27340.1"/>
    <property type="molecule type" value="Genomic_DNA"/>
</dbReference>
<reference evidence="1 3" key="1">
    <citation type="submission" date="2018-06" db="EMBL/GenBank/DDBJ databases">
        <authorList>
            <consortium name="Pathogen Informatics"/>
            <person name="Doyle S."/>
        </authorList>
    </citation>
    <scope>NUCLEOTIDE SEQUENCE [LARGE SCALE GENOMIC DNA]</scope>
    <source>
        <strain evidence="1 3">NCTC11188</strain>
    </source>
</reference>
<dbReference type="AlphaFoldDB" id="A0A379AZ16"/>
<evidence type="ECO:0000313" key="4">
    <source>
        <dbReference type="Proteomes" id="UP000294683"/>
    </source>
</evidence>
<reference evidence="2 4" key="2">
    <citation type="submission" date="2019-03" db="EMBL/GenBank/DDBJ databases">
        <title>Genomic Encyclopedia of Type Strains, Phase IV (KMG-IV): sequencing the most valuable type-strain genomes for metagenomic binning, comparative biology and taxonomic classification.</title>
        <authorList>
            <person name="Goeker M."/>
        </authorList>
    </citation>
    <scope>NUCLEOTIDE SEQUENCE [LARGE SCALE GENOMIC DNA]</scope>
    <source>
        <strain evidence="2 4">DSM 17481</strain>
    </source>
</reference>
<protein>
    <submittedName>
        <fullName evidence="1">Uncharacterized protein</fullName>
    </submittedName>
</protein>
<accession>A0A379AZ16</accession>
<proteinExistence type="predicted"/>
<evidence type="ECO:0000313" key="3">
    <source>
        <dbReference type="Proteomes" id="UP000255113"/>
    </source>
</evidence>
<name>A0A379AZ16_AVIGA</name>
<keyword evidence="4" id="KW-1185">Reference proteome</keyword>
<evidence type="ECO:0000313" key="1">
    <source>
        <dbReference type="EMBL" id="SUB27340.1"/>
    </source>
</evidence>
<sequence>MSQRKTPTLDDISVQLAALEQMALEGLTQNDAKERLAFIAERLFYARADLLEIVKNLTALCGFVVVAEDDSTAQLPPAERLQ</sequence>